<protein>
    <recommendedName>
        <fullName evidence="1">SDE2-like domain-containing protein</fullName>
    </recommendedName>
</protein>
<dbReference type="OrthoDB" id="547031at2759"/>
<dbReference type="GeneID" id="36515304"/>
<evidence type="ECO:0000313" key="2">
    <source>
        <dbReference type="EMBL" id="PRT53935.1"/>
    </source>
</evidence>
<feature type="domain" description="SDE2-like" evidence="1">
    <location>
        <begin position="56"/>
        <end position="149"/>
    </location>
</feature>
<sequence>MTLAPRQEATRNGLTVQQALNPANYDGWYAANGRWVNGSTLLRDVPYTEFRARLRGGKGGFGAMLKKEGERMSKKAENESSDAYRNLNGQCVGTINQARAIAKQRSDAKKAKQDQISRKRAKLKAVLNPKVDLKVDTPKFVISKRKPKKKAFNDVL</sequence>
<dbReference type="InterPro" id="IPR053822">
    <property type="entry name" value="SDE2-like_dom"/>
</dbReference>
<dbReference type="AlphaFoldDB" id="A0A2T0FG25"/>
<dbReference type="STRING" id="45607.A0A2T0FG25"/>
<reference evidence="2 3" key="1">
    <citation type="submission" date="2017-04" db="EMBL/GenBank/DDBJ databases">
        <title>Genome sequencing of [Candida] sorbophila.</title>
        <authorList>
            <person name="Ahn J.O."/>
        </authorList>
    </citation>
    <scope>NUCLEOTIDE SEQUENCE [LARGE SCALE GENOMIC DNA]</scope>
    <source>
        <strain evidence="2 3">DS02</strain>
    </source>
</reference>
<proteinExistence type="predicted"/>
<dbReference type="Proteomes" id="UP000238350">
    <property type="component" value="Unassembled WGS sequence"/>
</dbReference>
<name>A0A2T0FG25_9ASCO</name>
<evidence type="ECO:0000313" key="3">
    <source>
        <dbReference type="Proteomes" id="UP000238350"/>
    </source>
</evidence>
<evidence type="ECO:0000259" key="1">
    <source>
        <dbReference type="Pfam" id="PF22782"/>
    </source>
</evidence>
<keyword evidence="3" id="KW-1185">Reference proteome</keyword>
<dbReference type="Pfam" id="PF22782">
    <property type="entry name" value="SDE2"/>
    <property type="match status" value="1"/>
</dbReference>
<gene>
    <name evidence="2" type="ORF">B9G98_01555</name>
</gene>
<accession>A0A2T0FG25</accession>
<organism evidence="2 3">
    <name type="scientific">Wickerhamiella sorbophila</name>
    <dbReference type="NCBI Taxonomy" id="45607"/>
    <lineage>
        <taxon>Eukaryota</taxon>
        <taxon>Fungi</taxon>
        <taxon>Dikarya</taxon>
        <taxon>Ascomycota</taxon>
        <taxon>Saccharomycotina</taxon>
        <taxon>Dipodascomycetes</taxon>
        <taxon>Dipodascales</taxon>
        <taxon>Trichomonascaceae</taxon>
        <taxon>Wickerhamiella</taxon>
    </lineage>
</organism>
<dbReference type="RefSeq" id="XP_024663881.1">
    <property type="nucleotide sequence ID" value="XM_024808113.1"/>
</dbReference>
<comment type="caution">
    <text evidence="2">The sequence shown here is derived from an EMBL/GenBank/DDBJ whole genome shotgun (WGS) entry which is preliminary data.</text>
</comment>
<dbReference type="EMBL" id="NDIQ01000001">
    <property type="protein sequence ID" value="PRT53935.1"/>
    <property type="molecule type" value="Genomic_DNA"/>
</dbReference>